<dbReference type="Proteomes" id="UP000184109">
    <property type="component" value="Unassembled WGS sequence"/>
</dbReference>
<accession>A0A1M5VZ44</accession>
<dbReference type="EMBL" id="FQXQ01000004">
    <property type="protein sequence ID" value="SHH80274.1"/>
    <property type="molecule type" value="Genomic_DNA"/>
</dbReference>
<organism evidence="2 3">
    <name type="scientific">Wenyingzhuangia marina</name>
    <dbReference type="NCBI Taxonomy" id="1195760"/>
    <lineage>
        <taxon>Bacteria</taxon>
        <taxon>Pseudomonadati</taxon>
        <taxon>Bacteroidota</taxon>
        <taxon>Flavobacteriia</taxon>
        <taxon>Flavobacteriales</taxon>
        <taxon>Flavobacteriaceae</taxon>
        <taxon>Wenyingzhuangia</taxon>
    </lineage>
</organism>
<keyword evidence="3" id="KW-1185">Reference proteome</keyword>
<evidence type="ECO:0000313" key="2">
    <source>
        <dbReference type="EMBL" id="SHH80274.1"/>
    </source>
</evidence>
<evidence type="ECO:0000313" key="3">
    <source>
        <dbReference type="Proteomes" id="UP000184109"/>
    </source>
</evidence>
<dbReference type="STRING" id="1195760.SAMN05444281_2058"/>
<feature type="transmembrane region" description="Helical" evidence="1">
    <location>
        <begin position="21"/>
        <end position="43"/>
    </location>
</feature>
<name>A0A1M5VZ44_9FLAO</name>
<keyword evidence="1" id="KW-1133">Transmembrane helix</keyword>
<keyword evidence="1" id="KW-0472">Membrane</keyword>
<sequence length="208" mass="24390">MDLKQEIFNTKKIRVFIKQGVLQIIYAITLVFCFIWVLTQIAISNSEKPQKLLFENGKKQLLLTPFNASVGGDLEFEPMLLENQKNDFEYMYGRDLYKERKDRVVNAWKDYNASLSWLVVFNQKVEIQLKITGEQSTNQDNVVKLYFNNQLQPLKKVKLSNVTGVFKTYYNTHLSIERVGTYKIEVKLIDPTETEVFQFKSISLKIKK</sequence>
<dbReference type="AlphaFoldDB" id="A0A1M5VZ44"/>
<proteinExistence type="predicted"/>
<protein>
    <submittedName>
        <fullName evidence="2">Uncharacterized protein</fullName>
    </submittedName>
</protein>
<evidence type="ECO:0000256" key="1">
    <source>
        <dbReference type="SAM" id="Phobius"/>
    </source>
</evidence>
<reference evidence="3" key="1">
    <citation type="submission" date="2016-11" db="EMBL/GenBank/DDBJ databases">
        <authorList>
            <person name="Varghese N."/>
            <person name="Submissions S."/>
        </authorList>
    </citation>
    <scope>NUCLEOTIDE SEQUENCE [LARGE SCALE GENOMIC DNA]</scope>
    <source>
        <strain evidence="3">DSM 100572</strain>
    </source>
</reference>
<keyword evidence="1" id="KW-0812">Transmembrane</keyword>
<gene>
    <name evidence="2" type="ORF">SAMN05444281_2058</name>
</gene>